<accession>A0A1L6MWR4</accession>
<organism evidence="1 2">
    <name type="scientific">Pajaroellobacter abortibovis</name>
    <dbReference type="NCBI Taxonomy" id="1882918"/>
    <lineage>
        <taxon>Bacteria</taxon>
        <taxon>Pseudomonadati</taxon>
        <taxon>Myxococcota</taxon>
        <taxon>Polyangia</taxon>
        <taxon>Polyangiales</taxon>
        <taxon>Polyangiaceae</taxon>
    </lineage>
</organism>
<protein>
    <submittedName>
        <fullName evidence="1">Uncharacterized protein</fullName>
    </submittedName>
</protein>
<dbReference type="STRING" id="1882918.BCY86_04210"/>
<proteinExistence type="predicted"/>
<reference evidence="1 2" key="1">
    <citation type="submission" date="2016-08" db="EMBL/GenBank/DDBJ databases">
        <title>Identification and validation of antigenic proteins from Pajaroellobacter abortibovis using de-novo genome sequence assembly and reverse vaccinology.</title>
        <authorList>
            <person name="Welly B.T."/>
            <person name="Miller M.R."/>
            <person name="Stott J.L."/>
            <person name="Blanchard M.T."/>
            <person name="Islas-Trejo A.D."/>
            <person name="O'Rourke S.M."/>
            <person name="Young A.E."/>
            <person name="Medrano J.F."/>
            <person name="Van Eenennaam A.L."/>
        </authorList>
    </citation>
    <scope>NUCLEOTIDE SEQUENCE [LARGE SCALE GENOMIC DNA]</scope>
    <source>
        <strain evidence="1 2">BTF92-0548A/99-0131</strain>
    </source>
</reference>
<evidence type="ECO:0000313" key="1">
    <source>
        <dbReference type="EMBL" id="APR99973.1"/>
    </source>
</evidence>
<dbReference type="AlphaFoldDB" id="A0A1L6MWR4"/>
<dbReference type="KEGG" id="pabo:BCY86_04210"/>
<evidence type="ECO:0000313" key="2">
    <source>
        <dbReference type="Proteomes" id="UP000185544"/>
    </source>
</evidence>
<dbReference type="Proteomes" id="UP000185544">
    <property type="component" value="Chromosome"/>
</dbReference>
<gene>
    <name evidence="1" type="ORF">BCY86_04210</name>
</gene>
<dbReference type="EMBL" id="CP016908">
    <property type="protein sequence ID" value="APR99973.1"/>
    <property type="molecule type" value="Genomic_DNA"/>
</dbReference>
<keyword evidence="2" id="KW-1185">Reference proteome</keyword>
<name>A0A1L6MWR4_9BACT</name>
<sequence>MLWLLFITLFLIRRGKQTQLLLQIWTFTIWLEAFVRTEGLIIHIVHPIAAQRELMERICHH</sequence>